<keyword evidence="4" id="KW-1185">Reference proteome</keyword>
<organism evidence="3 4">
    <name type="scientific">Arenibacter certesii</name>
    <dbReference type="NCBI Taxonomy" id="228955"/>
    <lineage>
        <taxon>Bacteria</taxon>
        <taxon>Pseudomonadati</taxon>
        <taxon>Bacteroidota</taxon>
        <taxon>Flavobacteriia</taxon>
        <taxon>Flavobacteriales</taxon>
        <taxon>Flavobacteriaceae</taxon>
        <taxon>Arenibacter</taxon>
    </lineage>
</organism>
<sequence>MTYTLSLLARNDLSNIWEFTLEHWSSDQADKYIREIIEAIEKLCDNPQSGVDYSMVREGYGGIKVKSHMVFYRNAEGNKILIIRCATPKNGCQKQVGQITKFK</sequence>
<proteinExistence type="inferred from homology"/>
<evidence type="ECO:0000256" key="2">
    <source>
        <dbReference type="PIRNR" id="PIRNR029218"/>
    </source>
</evidence>
<comment type="caution">
    <text evidence="3">The sequence shown here is derived from an EMBL/GenBank/DDBJ whole genome shotgun (WGS) entry which is preliminary data.</text>
</comment>
<dbReference type="Proteomes" id="UP000634668">
    <property type="component" value="Unassembled WGS sequence"/>
</dbReference>
<comment type="similarity">
    <text evidence="2">Belongs to the RelE toxin family.</text>
</comment>
<dbReference type="InterPro" id="IPR028344">
    <property type="entry name" value="ParE1/4"/>
</dbReference>
<gene>
    <name evidence="3" type="ORF">GCM10007383_28820</name>
</gene>
<dbReference type="AlphaFoldDB" id="A0A918J1J0"/>
<dbReference type="InterPro" id="IPR007712">
    <property type="entry name" value="RelE/ParE_toxin"/>
</dbReference>
<dbReference type="Pfam" id="PF05016">
    <property type="entry name" value="ParE_toxin"/>
    <property type="match status" value="1"/>
</dbReference>
<accession>A0A918J1J0</accession>
<evidence type="ECO:0000313" key="3">
    <source>
        <dbReference type="EMBL" id="GGW42489.1"/>
    </source>
</evidence>
<dbReference type="RefSeq" id="WP_229797219.1">
    <property type="nucleotide sequence ID" value="NZ_BMWP01000022.1"/>
</dbReference>
<evidence type="ECO:0000313" key="4">
    <source>
        <dbReference type="Proteomes" id="UP000634668"/>
    </source>
</evidence>
<dbReference type="Gene3D" id="3.30.2310.20">
    <property type="entry name" value="RelE-like"/>
    <property type="match status" value="1"/>
</dbReference>
<reference evidence="3" key="2">
    <citation type="submission" date="2020-09" db="EMBL/GenBank/DDBJ databases">
        <authorList>
            <person name="Sun Q."/>
            <person name="Kim S."/>
        </authorList>
    </citation>
    <scope>NUCLEOTIDE SEQUENCE</scope>
    <source>
        <strain evidence="3">KCTC 12113</strain>
    </source>
</reference>
<dbReference type="PIRSF" id="PIRSF029218">
    <property type="entry name" value="ParE"/>
    <property type="match status" value="1"/>
</dbReference>
<evidence type="ECO:0000256" key="1">
    <source>
        <dbReference type="ARBA" id="ARBA00022649"/>
    </source>
</evidence>
<name>A0A918J1J0_9FLAO</name>
<keyword evidence="1" id="KW-1277">Toxin-antitoxin system</keyword>
<protein>
    <recommendedName>
        <fullName evidence="2">Toxin</fullName>
    </recommendedName>
</protein>
<reference evidence="3" key="1">
    <citation type="journal article" date="2014" name="Int. J. Syst. Evol. Microbiol.">
        <title>Complete genome sequence of Corynebacterium casei LMG S-19264T (=DSM 44701T), isolated from a smear-ripened cheese.</title>
        <authorList>
            <consortium name="US DOE Joint Genome Institute (JGI-PGF)"/>
            <person name="Walter F."/>
            <person name="Albersmeier A."/>
            <person name="Kalinowski J."/>
            <person name="Ruckert C."/>
        </authorList>
    </citation>
    <scope>NUCLEOTIDE SEQUENCE</scope>
    <source>
        <strain evidence="3">KCTC 12113</strain>
    </source>
</reference>
<dbReference type="EMBL" id="BMWP01000022">
    <property type="protein sequence ID" value="GGW42489.1"/>
    <property type="molecule type" value="Genomic_DNA"/>
</dbReference>
<dbReference type="InterPro" id="IPR035093">
    <property type="entry name" value="RelE/ParE_toxin_dom_sf"/>
</dbReference>